<dbReference type="InterPro" id="IPR011009">
    <property type="entry name" value="Kinase-like_dom_sf"/>
</dbReference>
<proteinExistence type="predicted"/>
<dbReference type="Pfam" id="PF01636">
    <property type="entry name" value="APH"/>
    <property type="match status" value="1"/>
</dbReference>
<sequence>MGFQLSEEAIDTFFAKRESTSKIECDEVARNIVGKGCIAQAAGTQGSSSYTVECSTKSVLSFRQRGSTLDSRVTNLAKDIHGRLIPDVSYCGNVGEGADGLIVYRMSYLPGTPMQQLYPQVADSKLEDKRNISTFYKDLAGYFARSWWKPLSEAANWNAIRRLGLLKSSKLFTSVDALVARIEHSLSALFGQTGEWPKVLTNGDFSDRHILLDSNTFAITGIVGWTKATIGVFGLDLAILNTLRTFRGEGDSITEYACWREMEDLFWDEFWSLAGIVEDKWVSTRYLAETAADLAILFCYGFQSMPSGRMKDDLAKENGHMLEVKFGLKSKILQIGLGIGNLKLV</sequence>
<comment type="caution">
    <text evidence="2">The sequence shown here is derived from an EMBL/GenBank/DDBJ whole genome shotgun (WGS) entry which is preliminary data.</text>
</comment>
<feature type="domain" description="Aminoglycoside phosphotransferase" evidence="1">
    <location>
        <begin position="97"/>
        <end position="241"/>
    </location>
</feature>
<evidence type="ECO:0000313" key="3">
    <source>
        <dbReference type="Proteomes" id="UP001446871"/>
    </source>
</evidence>
<gene>
    <name evidence="2" type="ORF">PG996_004196</name>
</gene>
<reference evidence="2 3" key="1">
    <citation type="submission" date="2023-01" db="EMBL/GenBank/DDBJ databases">
        <title>Analysis of 21 Apiospora genomes using comparative genomics revels a genus with tremendous synthesis potential of carbohydrate active enzymes and secondary metabolites.</title>
        <authorList>
            <person name="Sorensen T."/>
        </authorList>
    </citation>
    <scope>NUCLEOTIDE SEQUENCE [LARGE SCALE GENOMIC DNA]</scope>
    <source>
        <strain evidence="2 3">CBS 83171</strain>
    </source>
</reference>
<accession>A0ABR1W3H5</accession>
<dbReference type="Proteomes" id="UP001446871">
    <property type="component" value="Unassembled WGS sequence"/>
</dbReference>
<dbReference type="EMBL" id="JAQQWM010000002">
    <property type="protein sequence ID" value="KAK8078026.1"/>
    <property type="molecule type" value="Genomic_DNA"/>
</dbReference>
<dbReference type="SUPFAM" id="SSF56112">
    <property type="entry name" value="Protein kinase-like (PK-like)"/>
    <property type="match status" value="1"/>
</dbReference>
<keyword evidence="3" id="KW-1185">Reference proteome</keyword>
<organism evidence="2 3">
    <name type="scientific">Apiospora saccharicola</name>
    <dbReference type="NCBI Taxonomy" id="335842"/>
    <lineage>
        <taxon>Eukaryota</taxon>
        <taxon>Fungi</taxon>
        <taxon>Dikarya</taxon>
        <taxon>Ascomycota</taxon>
        <taxon>Pezizomycotina</taxon>
        <taxon>Sordariomycetes</taxon>
        <taxon>Xylariomycetidae</taxon>
        <taxon>Amphisphaeriales</taxon>
        <taxon>Apiosporaceae</taxon>
        <taxon>Apiospora</taxon>
    </lineage>
</organism>
<evidence type="ECO:0000313" key="2">
    <source>
        <dbReference type="EMBL" id="KAK8078026.1"/>
    </source>
</evidence>
<dbReference type="Gene3D" id="3.90.1200.10">
    <property type="match status" value="1"/>
</dbReference>
<dbReference type="InterPro" id="IPR002575">
    <property type="entry name" value="Aminoglycoside_PTrfase"/>
</dbReference>
<evidence type="ECO:0000259" key="1">
    <source>
        <dbReference type="Pfam" id="PF01636"/>
    </source>
</evidence>
<protein>
    <submittedName>
        <fullName evidence="2">F-box domain-containing protein</fullName>
    </submittedName>
</protein>
<name>A0ABR1W3H5_9PEZI</name>